<accession>A0A830HNK3</accession>
<dbReference type="GO" id="GO:0016971">
    <property type="term" value="F:flavin-dependent sulfhydryl oxidase activity"/>
    <property type="evidence" value="ECO:0007669"/>
    <property type="project" value="InterPro"/>
</dbReference>
<dbReference type="AlphaFoldDB" id="A0A830HNK3"/>
<organism evidence="3 4">
    <name type="scientific">Pycnococcus provasolii</name>
    <dbReference type="NCBI Taxonomy" id="41880"/>
    <lineage>
        <taxon>Eukaryota</taxon>
        <taxon>Viridiplantae</taxon>
        <taxon>Chlorophyta</taxon>
        <taxon>Pseudoscourfieldiophyceae</taxon>
        <taxon>Pseudoscourfieldiales</taxon>
        <taxon>Pycnococcaceae</taxon>
        <taxon>Pycnococcus</taxon>
    </lineage>
</organism>
<sequence>MMGVTTTTMALKTRRNKKNPARLCVSCLLALLASTPLLTVFLVNAETIKASTLDLSSAKPTTTATAAARDPPSATAPSKEHKDAQTTPPQAQQPASRSEEASSSSSSLSSETPNTPPEEEPTGLEGMSATLEVTADDFDANKCPVYDGPGDFVILAFYARWCDNSRRFMKTYDAMARLFEREGGNYTLAKMDAEDNSNLPLTRHYKVRGYPSLFYFHKKEEKPYTRTDHTEIKKLFDAGKVQPALFVKWIKKITDDVFAEAGVGQPHDEF</sequence>
<dbReference type="GO" id="GO:0000139">
    <property type="term" value="C:Golgi membrane"/>
    <property type="evidence" value="ECO:0007669"/>
    <property type="project" value="TreeGrafter"/>
</dbReference>
<dbReference type="Proteomes" id="UP000660262">
    <property type="component" value="Unassembled WGS sequence"/>
</dbReference>
<dbReference type="InterPro" id="IPR013766">
    <property type="entry name" value="Thioredoxin_domain"/>
</dbReference>
<comment type="caution">
    <text evidence="3">The sequence shown here is derived from an EMBL/GenBank/DDBJ whole genome shotgun (WGS) entry which is preliminary data.</text>
</comment>
<proteinExistence type="predicted"/>
<feature type="region of interest" description="Disordered" evidence="1">
    <location>
        <begin position="55"/>
        <end position="124"/>
    </location>
</feature>
<dbReference type="PANTHER" id="PTHR22897">
    <property type="entry name" value="QUIESCIN Q6-RELATED SULFHYDRYL OXIDASE"/>
    <property type="match status" value="1"/>
</dbReference>
<dbReference type="PANTHER" id="PTHR22897:SF8">
    <property type="entry name" value="SULFHYDRYL OXIDASE"/>
    <property type="match status" value="1"/>
</dbReference>
<dbReference type="SUPFAM" id="SSF52833">
    <property type="entry name" value="Thioredoxin-like"/>
    <property type="match status" value="1"/>
</dbReference>
<dbReference type="Pfam" id="PF00085">
    <property type="entry name" value="Thioredoxin"/>
    <property type="match status" value="1"/>
</dbReference>
<dbReference type="EMBL" id="BNJQ01000021">
    <property type="protein sequence ID" value="GHP08508.1"/>
    <property type="molecule type" value="Genomic_DNA"/>
</dbReference>
<evidence type="ECO:0000313" key="4">
    <source>
        <dbReference type="Proteomes" id="UP000660262"/>
    </source>
</evidence>
<feature type="compositionally biased region" description="Low complexity" evidence="1">
    <location>
        <begin position="85"/>
        <end position="113"/>
    </location>
</feature>
<dbReference type="PROSITE" id="PS51352">
    <property type="entry name" value="THIOREDOXIN_2"/>
    <property type="match status" value="1"/>
</dbReference>
<dbReference type="GO" id="GO:0005615">
    <property type="term" value="C:extracellular space"/>
    <property type="evidence" value="ECO:0007669"/>
    <property type="project" value="TreeGrafter"/>
</dbReference>
<dbReference type="OrthoDB" id="59470at2759"/>
<dbReference type="GO" id="GO:0006457">
    <property type="term" value="P:protein folding"/>
    <property type="evidence" value="ECO:0007669"/>
    <property type="project" value="TreeGrafter"/>
</dbReference>
<gene>
    <name evidence="3" type="ORF">PPROV_000724600</name>
</gene>
<feature type="domain" description="Thioredoxin" evidence="2">
    <location>
        <begin position="109"/>
        <end position="255"/>
    </location>
</feature>
<dbReference type="InterPro" id="IPR039798">
    <property type="entry name" value="Sulfhydryl_oxidase"/>
</dbReference>
<dbReference type="Gene3D" id="3.40.30.10">
    <property type="entry name" value="Glutaredoxin"/>
    <property type="match status" value="1"/>
</dbReference>
<reference evidence="3" key="1">
    <citation type="submission" date="2020-10" db="EMBL/GenBank/DDBJ databases">
        <title>Unveiling of a novel bifunctional photoreceptor, Dualchrome1, isolated from a cosmopolitan green alga.</title>
        <authorList>
            <person name="Suzuki S."/>
            <person name="Kawachi M."/>
        </authorList>
    </citation>
    <scope>NUCLEOTIDE SEQUENCE</scope>
    <source>
        <strain evidence="3">NIES 2893</strain>
    </source>
</reference>
<protein>
    <recommendedName>
        <fullName evidence="2">Thioredoxin domain-containing protein</fullName>
    </recommendedName>
</protein>
<dbReference type="CDD" id="cd02961">
    <property type="entry name" value="PDI_a_family"/>
    <property type="match status" value="1"/>
</dbReference>
<evidence type="ECO:0000313" key="3">
    <source>
        <dbReference type="EMBL" id="GHP08508.1"/>
    </source>
</evidence>
<evidence type="ECO:0000256" key="1">
    <source>
        <dbReference type="SAM" id="MobiDB-lite"/>
    </source>
</evidence>
<dbReference type="GO" id="GO:0003756">
    <property type="term" value="F:protein disulfide isomerase activity"/>
    <property type="evidence" value="ECO:0007669"/>
    <property type="project" value="TreeGrafter"/>
</dbReference>
<keyword evidence="4" id="KW-1185">Reference proteome</keyword>
<name>A0A830HNK3_9CHLO</name>
<evidence type="ECO:0000259" key="2">
    <source>
        <dbReference type="PROSITE" id="PS51352"/>
    </source>
</evidence>
<feature type="compositionally biased region" description="Low complexity" evidence="1">
    <location>
        <begin position="56"/>
        <end position="77"/>
    </location>
</feature>
<dbReference type="InterPro" id="IPR036249">
    <property type="entry name" value="Thioredoxin-like_sf"/>
</dbReference>